<comment type="caution">
    <text evidence="1">The sequence shown here is derived from an EMBL/GenBank/DDBJ whole genome shotgun (WGS) entry which is preliminary data.</text>
</comment>
<dbReference type="AlphaFoldDB" id="A0A7W6CZ42"/>
<gene>
    <name evidence="1" type="ORF">GGR24_002390</name>
</gene>
<accession>A0A7W6CZ42</accession>
<dbReference type="RefSeq" id="WP_183395566.1">
    <property type="nucleotide sequence ID" value="NZ_JACIDR010000003.1"/>
</dbReference>
<dbReference type="Proteomes" id="UP000528964">
    <property type="component" value="Unassembled WGS sequence"/>
</dbReference>
<dbReference type="EMBL" id="JACIDR010000003">
    <property type="protein sequence ID" value="MBB3973720.1"/>
    <property type="molecule type" value="Genomic_DNA"/>
</dbReference>
<name>A0A7W6CZ42_9HYPH</name>
<keyword evidence="2" id="KW-1185">Reference proteome</keyword>
<organism evidence="1 2">
    <name type="scientific">Hansschlegelia beijingensis</name>
    <dbReference type="NCBI Taxonomy" id="1133344"/>
    <lineage>
        <taxon>Bacteria</taxon>
        <taxon>Pseudomonadati</taxon>
        <taxon>Pseudomonadota</taxon>
        <taxon>Alphaproteobacteria</taxon>
        <taxon>Hyphomicrobiales</taxon>
        <taxon>Methylopilaceae</taxon>
        <taxon>Hansschlegelia</taxon>
    </lineage>
</organism>
<protein>
    <submittedName>
        <fullName evidence="1">Uncharacterized protein</fullName>
    </submittedName>
</protein>
<evidence type="ECO:0000313" key="1">
    <source>
        <dbReference type="EMBL" id="MBB3973720.1"/>
    </source>
</evidence>
<reference evidence="1 2" key="1">
    <citation type="submission" date="2020-08" db="EMBL/GenBank/DDBJ databases">
        <title>Genomic Encyclopedia of Type Strains, Phase IV (KMG-IV): sequencing the most valuable type-strain genomes for metagenomic binning, comparative biology and taxonomic classification.</title>
        <authorList>
            <person name="Goeker M."/>
        </authorList>
    </citation>
    <scope>NUCLEOTIDE SEQUENCE [LARGE SCALE GENOMIC DNA]</scope>
    <source>
        <strain evidence="1 2">DSM 25481</strain>
    </source>
</reference>
<evidence type="ECO:0000313" key="2">
    <source>
        <dbReference type="Proteomes" id="UP000528964"/>
    </source>
</evidence>
<proteinExistence type="predicted"/>
<sequence>MAYYRLYFLSADGRISDVVELHCDTDQDALAEAESRREGRPTELWNEQRFVALLGQPTASPPADVSR</sequence>